<dbReference type="OrthoDB" id="3642617at2759"/>
<evidence type="ECO:0000313" key="2">
    <source>
        <dbReference type="Proteomes" id="UP000230605"/>
    </source>
</evidence>
<evidence type="ECO:0000313" key="1">
    <source>
        <dbReference type="EMBL" id="PIA90512.1"/>
    </source>
</evidence>
<protein>
    <submittedName>
        <fullName evidence="1">Uncharacterized protein</fullName>
    </submittedName>
</protein>
<sequence length="317" mass="35593">MSLFPSVLSQLRHHEMARSLRAEAETLSPTVAGRVRLIASATTDDLAPAFHVLNLIDLLRRLQMVLCLTLKRRRYASQAPRDSATLLENILRTDRFKQYAGNNFEVVQVQDGQEWRRRTTRPDASSLVKPMDHKFLKLPDYSLLGDIPDNCFALGDCEEVIDESRQFLLVIHPEGTDNIELFEVPERIATPFPLARATAAELVECSNCKYSLTKAELFQTCCSFHPGMTTDRYLPCPDSSDSEDCDEADSSSTKFHGKVWACCEREYGAPGCTVERRHLMDSEVAPERGEDGALRTQSWDLGKRLRSAEGSCSESDG</sequence>
<accession>A0A2G5HE54</accession>
<dbReference type="Proteomes" id="UP000230605">
    <property type="component" value="Chromosome 9"/>
</dbReference>
<comment type="caution">
    <text evidence="1">The sequence shown here is derived from an EMBL/GenBank/DDBJ whole genome shotgun (WGS) entry which is preliminary data.</text>
</comment>
<dbReference type="AlphaFoldDB" id="A0A2G5HE54"/>
<name>A0A2G5HE54_CERBT</name>
<reference evidence="1 2" key="1">
    <citation type="submission" date="2015-10" db="EMBL/GenBank/DDBJ databases">
        <title>The cercosporin biosynthetic gene cluster was horizontally transferred to several fungal lineages and shown to be expanded in Cercospora beticola based on microsynteny with recipient genomes.</title>
        <authorList>
            <person name="De Jonge R."/>
            <person name="Ebert M.K."/>
            <person name="Suttle J.C."/>
            <person name="Jurick Ii W.M."/>
            <person name="Secor G.A."/>
            <person name="Thomma B.P."/>
            <person name="Van De Peer Y."/>
            <person name="Bolton M.D."/>
        </authorList>
    </citation>
    <scope>NUCLEOTIDE SEQUENCE [LARGE SCALE GENOMIC DNA]</scope>
    <source>
        <strain evidence="1 2">09-40</strain>
    </source>
</reference>
<gene>
    <name evidence="1" type="ORF">CB0940_11567</name>
</gene>
<organism evidence="1 2">
    <name type="scientific">Cercospora beticola</name>
    <name type="common">Sugarbeet leaf spot fungus</name>
    <dbReference type="NCBI Taxonomy" id="122368"/>
    <lineage>
        <taxon>Eukaryota</taxon>
        <taxon>Fungi</taxon>
        <taxon>Dikarya</taxon>
        <taxon>Ascomycota</taxon>
        <taxon>Pezizomycotina</taxon>
        <taxon>Dothideomycetes</taxon>
        <taxon>Dothideomycetidae</taxon>
        <taxon>Mycosphaerellales</taxon>
        <taxon>Mycosphaerellaceae</taxon>
        <taxon>Cercospora</taxon>
    </lineage>
</organism>
<proteinExistence type="predicted"/>
<dbReference type="EMBL" id="LKMD01000107">
    <property type="protein sequence ID" value="PIA90512.1"/>
    <property type="molecule type" value="Genomic_DNA"/>
</dbReference>